<dbReference type="SUPFAM" id="SSF53850">
    <property type="entry name" value="Periplasmic binding protein-like II"/>
    <property type="match status" value="1"/>
</dbReference>
<dbReference type="EMBL" id="JALLPJ020000917">
    <property type="protein sequence ID" value="KAL3779816.1"/>
    <property type="molecule type" value="Genomic_DNA"/>
</dbReference>
<accession>A0ABD3NWJ2</accession>
<keyword evidence="2" id="KW-0812">Transmembrane</keyword>
<dbReference type="AlphaFoldDB" id="A0ABD3NWJ2"/>
<reference evidence="4 5" key="1">
    <citation type="submission" date="2024-10" db="EMBL/GenBank/DDBJ databases">
        <title>Updated reference genomes for cyclostephanoid diatoms.</title>
        <authorList>
            <person name="Roberts W.R."/>
            <person name="Alverson A.J."/>
        </authorList>
    </citation>
    <scope>NUCLEOTIDE SEQUENCE [LARGE SCALE GENOMIC DNA]</scope>
    <source>
        <strain evidence="4 5">AJA010-31</strain>
    </source>
</reference>
<sequence length="1045" mass="117210">MRFLTAAIAAAFILTSPTAAETTTCDNSLLDPETITTCQEWQQSESTKYNCSADAYLSSLTPGMYAGITANYLSFNTAQATPHFPSRAQLLTECTGGTIIFSEASDIAVDPIADIGSANANGAELYDAYLMIYSFTSEASSLGLFERLNERIREKTVELKYEDIFPKVRNMGEYRTGGETNIDLLMADGDFFVPVVRIDLLEKEGLPLPHTWDDLIELARYFNGTDLNDDGETDDDWGFCIYPRTGSGFNDAWIPELMYSTWATTDQTKGIQEGFLFDVETLEPRIDVGFEKAMNVWKDLWDVATDGCITSAFVEGRCAIGLAPPGCWKSVFVNTDEGGVAWRNNTNGDWGPVLRDENGDALWRPTFKDGTYAEPYRLKPFGSLQVVDRQTGDLVDCGPKTCPKGEKIKVSDELSEDDRARILVDSPHVGKIVNRVPFYWSGGYGTGIRKSADPDAKNLMFEFFSYVNSPITSVDDIVMPSWLDDWRYSQLASYTTNYEKGGWNYDAWNEHQRVMKASLGNDANSALTLKLPGVLLYTKDVMLDQFQKYVAGEQDMETTKQETYEGWNDVTAKYGKINQVDNYRATLGLNELTTFQKCTLHREEMDAIDPAICKEAEDNTTLIIIILCSILGAGILGLVAYFSYKRYKSFQAIKKAHEQLMESTLNEATRALRQLDYPLHLVRGNEFVEEKMLVRHEILRNNHRLTVLDNIGDVDAFIQAGKHVVFFSHQWTGFKHPDPENHQFTCMVDALRELAKQNGWDESLKDVFVWVDYSSIPQANASVQNLAIRSLAVYASSATYFVICAPDTKHTDLDDLCDVGTYQRRMWCRAEQVCHSMRNGTGGMFLAKGKPGSVEFSPVGADFFIESLHVFNGDLTCCRFEHKGMESCDRQSLVVPILGLYGELLRAAHDGIKGGNADVTAVAAFLKEVEKHQEEVFPRKFNRTMWRKNKRVIEEVLLFGDLIDRMRARIKNGTMFVPLERGGTEAVTDTASDFLRHGANSDFVRHVAMHDSTGSNGFLRHGSVAEDGRNGSTKFARHDKELDEA</sequence>
<comment type="caution">
    <text evidence="4">The sequence shown here is derived from an EMBL/GenBank/DDBJ whole genome shotgun (WGS) entry which is preliminary data.</text>
</comment>
<proteinExistence type="predicted"/>
<dbReference type="Gene3D" id="3.40.190.10">
    <property type="entry name" value="Periplasmic binding protein-like II"/>
    <property type="match status" value="2"/>
</dbReference>
<evidence type="ECO:0000313" key="4">
    <source>
        <dbReference type="EMBL" id="KAL3779816.1"/>
    </source>
</evidence>
<feature type="transmembrane region" description="Helical" evidence="2">
    <location>
        <begin position="622"/>
        <end position="644"/>
    </location>
</feature>
<keyword evidence="2" id="KW-0472">Membrane</keyword>
<feature type="signal peptide" evidence="3">
    <location>
        <begin position="1"/>
        <end position="20"/>
    </location>
</feature>
<name>A0ABD3NWJ2_9STRA</name>
<evidence type="ECO:0000256" key="2">
    <source>
        <dbReference type="SAM" id="Phobius"/>
    </source>
</evidence>
<evidence type="ECO:0000256" key="1">
    <source>
        <dbReference type="SAM" id="MobiDB-lite"/>
    </source>
</evidence>
<gene>
    <name evidence="4" type="ORF">ACHAWO_011929</name>
</gene>
<feature type="compositionally biased region" description="Basic and acidic residues" evidence="1">
    <location>
        <begin position="1036"/>
        <end position="1045"/>
    </location>
</feature>
<dbReference type="Gene3D" id="6.10.250.1780">
    <property type="match status" value="1"/>
</dbReference>
<protein>
    <submittedName>
        <fullName evidence="4">Uncharacterized protein</fullName>
    </submittedName>
</protein>
<dbReference type="PANTHER" id="PTHR43649">
    <property type="entry name" value="ARABINOSE-BINDING PROTEIN-RELATED"/>
    <property type="match status" value="1"/>
</dbReference>
<dbReference type="Proteomes" id="UP001530400">
    <property type="component" value="Unassembled WGS sequence"/>
</dbReference>
<dbReference type="PANTHER" id="PTHR43649:SF12">
    <property type="entry name" value="DIACETYLCHITOBIOSE BINDING PROTEIN DASA"/>
    <property type="match status" value="1"/>
</dbReference>
<keyword evidence="5" id="KW-1185">Reference proteome</keyword>
<keyword evidence="3" id="KW-0732">Signal</keyword>
<keyword evidence="2" id="KW-1133">Transmembrane helix</keyword>
<dbReference type="InterPro" id="IPR050490">
    <property type="entry name" value="Bact_solute-bd_prot1"/>
</dbReference>
<feature type="chain" id="PRO_5044874065" evidence="3">
    <location>
        <begin position="21"/>
        <end position="1045"/>
    </location>
</feature>
<evidence type="ECO:0000313" key="5">
    <source>
        <dbReference type="Proteomes" id="UP001530400"/>
    </source>
</evidence>
<feature type="region of interest" description="Disordered" evidence="1">
    <location>
        <begin position="1015"/>
        <end position="1045"/>
    </location>
</feature>
<evidence type="ECO:0000256" key="3">
    <source>
        <dbReference type="SAM" id="SignalP"/>
    </source>
</evidence>
<organism evidence="4 5">
    <name type="scientific">Cyclotella atomus</name>
    <dbReference type="NCBI Taxonomy" id="382360"/>
    <lineage>
        <taxon>Eukaryota</taxon>
        <taxon>Sar</taxon>
        <taxon>Stramenopiles</taxon>
        <taxon>Ochrophyta</taxon>
        <taxon>Bacillariophyta</taxon>
        <taxon>Coscinodiscophyceae</taxon>
        <taxon>Thalassiosirophycidae</taxon>
        <taxon>Stephanodiscales</taxon>
        <taxon>Stephanodiscaceae</taxon>
        <taxon>Cyclotella</taxon>
    </lineage>
</organism>